<dbReference type="AlphaFoldDB" id="A0A9N9GL45"/>
<organism evidence="3 4">
    <name type="scientific">Diversispora eburnea</name>
    <dbReference type="NCBI Taxonomy" id="1213867"/>
    <lineage>
        <taxon>Eukaryota</taxon>
        <taxon>Fungi</taxon>
        <taxon>Fungi incertae sedis</taxon>
        <taxon>Mucoromycota</taxon>
        <taxon>Glomeromycotina</taxon>
        <taxon>Glomeromycetes</taxon>
        <taxon>Diversisporales</taxon>
        <taxon>Diversisporaceae</taxon>
        <taxon>Diversispora</taxon>
    </lineage>
</organism>
<name>A0A9N9GL45_9GLOM</name>
<accession>A0A9N9GL45</accession>
<feature type="compositionally biased region" description="Basic and acidic residues" evidence="1">
    <location>
        <begin position="150"/>
        <end position="166"/>
    </location>
</feature>
<feature type="transmembrane region" description="Helical" evidence="2">
    <location>
        <begin position="25"/>
        <end position="43"/>
    </location>
</feature>
<feature type="transmembrane region" description="Helical" evidence="2">
    <location>
        <begin position="117"/>
        <end position="141"/>
    </location>
</feature>
<comment type="caution">
    <text evidence="3">The sequence shown here is derived from an EMBL/GenBank/DDBJ whole genome shotgun (WGS) entry which is preliminary data.</text>
</comment>
<keyword evidence="2" id="KW-0472">Membrane</keyword>
<dbReference type="EMBL" id="CAJVPK010002483">
    <property type="protein sequence ID" value="CAG8613657.1"/>
    <property type="molecule type" value="Genomic_DNA"/>
</dbReference>
<evidence type="ECO:0000313" key="4">
    <source>
        <dbReference type="Proteomes" id="UP000789706"/>
    </source>
</evidence>
<evidence type="ECO:0000313" key="3">
    <source>
        <dbReference type="EMBL" id="CAG8613657.1"/>
    </source>
</evidence>
<protein>
    <submittedName>
        <fullName evidence="3">2804_t:CDS:1</fullName>
    </submittedName>
</protein>
<sequence>MGAYTSFVYVDDTTNFSAGLGYVNGVWHVIKGITCIGGIYGAITKNVKLVHLLAVVITATAMIHLVFGTGLIVLGIKNQDGLVDLCLQGNSTQNMFPKNNNNSTVSDEDYCESIVNLYLSIFITITIISVVLTFYFATVAYRYRDELDEERKEKLKSEDRPSDHPPRGISTDV</sequence>
<evidence type="ECO:0000256" key="2">
    <source>
        <dbReference type="SAM" id="Phobius"/>
    </source>
</evidence>
<reference evidence="3" key="1">
    <citation type="submission" date="2021-06" db="EMBL/GenBank/DDBJ databases">
        <authorList>
            <person name="Kallberg Y."/>
            <person name="Tangrot J."/>
            <person name="Rosling A."/>
        </authorList>
    </citation>
    <scope>NUCLEOTIDE SEQUENCE</scope>
    <source>
        <strain evidence="3">AZ414A</strain>
    </source>
</reference>
<feature type="region of interest" description="Disordered" evidence="1">
    <location>
        <begin position="150"/>
        <end position="173"/>
    </location>
</feature>
<proteinExistence type="predicted"/>
<feature type="transmembrane region" description="Helical" evidence="2">
    <location>
        <begin position="50"/>
        <end position="76"/>
    </location>
</feature>
<evidence type="ECO:0000256" key="1">
    <source>
        <dbReference type="SAM" id="MobiDB-lite"/>
    </source>
</evidence>
<keyword evidence="4" id="KW-1185">Reference proteome</keyword>
<keyword evidence="2" id="KW-0812">Transmembrane</keyword>
<keyword evidence="2" id="KW-1133">Transmembrane helix</keyword>
<gene>
    <name evidence="3" type="ORF">DEBURN_LOCUS10083</name>
</gene>
<dbReference type="OrthoDB" id="3239304at2759"/>
<dbReference type="Proteomes" id="UP000789706">
    <property type="component" value="Unassembled WGS sequence"/>
</dbReference>